<evidence type="ECO:0000256" key="1">
    <source>
        <dbReference type="ARBA" id="ARBA00005417"/>
    </source>
</evidence>
<dbReference type="EMBL" id="PPCN01000005">
    <property type="protein sequence ID" value="POF31110.1"/>
    <property type="molecule type" value="Genomic_DNA"/>
</dbReference>
<keyword evidence="7" id="KW-1185">Reference proteome</keyword>
<dbReference type="SMART" id="SM00382">
    <property type="entry name" value="AAA"/>
    <property type="match status" value="1"/>
</dbReference>
<dbReference type="InterPro" id="IPR003439">
    <property type="entry name" value="ABC_transporter-like_ATP-bd"/>
</dbReference>
<evidence type="ECO:0000256" key="3">
    <source>
        <dbReference type="ARBA" id="ARBA00022741"/>
    </source>
</evidence>
<evidence type="ECO:0000256" key="4">
    <source>
        <dbReference type="ARBA" id="ARBA00022840"/>
    </source>
</evidence>
<dbReference type="InterPro" id="IPR050093">
    <property type="entry name" value="ABC_SmlMolc_Importer"/>
</dbReference>
<dbReference type="GO" id="GO:0015697">
    <property type="term" value="P:quaternary ammonium group transport"/>
    <property type="evidence" value="ECO:0007669"/>
    <property type="project" value="UniProtKB-ARBA"/>
</dbReference>
<dbReference type="PANTHER" id="PTHR42781:SF4">
    <property type="entry name" value="SPERMIDINE_PUTRESCINE IMPORT ATP-BINDING PROTEIN POTA"/>
    <property type="match status" value="1"/>
</dbReference>
<dbReference type="OrthoDB" id="9802264at2"/>
<evidence type="ECO:0000313" key="7">
    <source>
        <dbReference type="Proteomes" id="UP000236959"/>
    </source>
</evidence>
<keyword evidence="2" id="KW-0813">Transport</keyword>
<comment type="caution">
    <text evidence="6">The sequence shown here is derived from an EMBL/GenBank/DDBJ whole genome shotgun (WGS) entry which is preliminary data.</text>
</comment>
<dbReference type="InterPro" id="IPR017871">
    <property type="entry name" value="ABC_transporter-like_CS"/>
</dbReference>
<name>A0A2S3UU67_9HYPH</name>
<dbReference type="GO" id="GO:0016887">
    <property type="term" value="F:ATP hydrolysis activity"/>
    <property type="evidence" value="ECO:0007669"/>
    <property type="project" value="InterPro"/>
</dbReference>
<keyword evidence="4 6" id="KW-0067">ATP-binding</keyword>
<evidence type="ECO:0000256" key="2">
    <source>
        <dbReference type="ARBA" id="ARBA00022448"/>
    </source>
</evidence>
<reference evidence="6 7" key="1">
    <citation type="submission" date="2018-01" db="EMBL/GenBank/DDBJ databases">
        <title>Genomic Encyclopedia of Archaeal and Bacterial Type Strains, Phase II (KMG-II): from individual species to whole genera.</title>
        <authorList>
            <person name="Goeker M."/>
        </authorList>
    </citation>
    <scope>NUCLEOTIDE SEQUENCE [LARGE SCALE GENOMIC DNA]</scope>
    <source>
        <strain evidence="6 7">DSM 17023</strain>
    </source>
</reference>
<organism evidence="6 7">
    <name type="scientific">Roseibium marinum</name>
    <dbReference type="NCBI Taxonomy" id="281252"/>
    <lineage>
        <taxon>Bacteria</taxon>
        <taxon>Pseudomonadati</taxon>
        <taxon>Pseudomonadota</taxon>
        <taxon>Alphaproteobacteria</taxon>
        <taxon>Hyphomicrobiales</taxon>
        <taxon>Stappiaceae</taxon>
        <taxon>Roseibium</taxon>
    </lineage>
</organism>
<dbReference type="PANTHER" id="PTHR42781">
    <property type="entry name" value="SPERMIDINE/PUTRESCINE IMPORT ATP-BINDING PROTEIN POTA"/>
    <property type="match status" value="1"/>
</dbReference>
<dbReference type="InterPro" id="IPR003593">
    <property type="entry name" value="AAA+_ATPase"/>
</dbReference>
<feature type="domain" description="ABC transporter" evidence="5">
    <location>
        <begin position="13"/>
        <end position="243"/>
    </location>
</feature>
<dbReference type="Gene3D" id="2.40.50.100">
    <property type="match status" value="1"/>
</dbReference>
<dbReference type="Proteomes" id="UP000236959">
    <property type="component" value="Unassembled WGS sequence"/>
</dbReference>
<protein>
    <submittedName>
        <fullName evidence="6">Spermidine/putrescine transport system ATP-binding protein</fullName>
    </submittedName>
</protein>
<dbReference type="SUPFAM" id="SSF52540">
    <property type="entry name" value="P-loop containing nucleoside triphosphate hydrolases"/>
    <property type="match status" value="1"/>
</dbReference>
<keyword evidence="3" id="KW-0547">Nucleotide-binding</keyword>
<dbReference type="InterPro" id="IPR008995">
    <property type="entry name" value="Mo/tungstate-bd_C_term_dom"/>
</dbReference>
<evidence type="ECO:0000259" key="5">
    <source>
        <dbReference type="PROSITE" id="PS50893"/>
    </source>
</evidence>
<dbReference type="PROSITE" id="PS00211">
    <property type="entry name" value="ABC_TRANSPORTER_1"/>
    <property type="match status" value="1"/>
</dbReference>
<dbReference type="SUPFAM" id="SSF50331">
    <property type="entry name" value="MOP-like"/>
    <property type="match status" value="1"/>
</dbReference>
<evidence type="ECO:0000313" key="6">
    <source>
        <dbReference type="EMBL" id="POF31110.1"/>
    </source>
</evidence>
<gene>
    <name evidence="6" type="ORF">CLV41_105290</name>
</gene>
<dbReference type="FunFam" id="3.40.50.300:FF:000425">
    <property type="entry name" value="Probable ABC transporter, ATP-binding subunit"/>
    <property type="match status" value="1"/>
</dbReference>
<proteinExistence type="inferred from homology"/>
<dbReference type="GO" id="GO:0005524">
    <property type="term" value="F:ATP binding"/>
    <property type="evidence" value="ECO:0007669"/>
    <property type="project" value="UniProtKB-KW"/>
</dbReference>
<dbReference type="AlphaFoldDB" id="A0A2S3UU67"/>
<dbReference type="Pfam" id="PF00005">
    <property type="entry name" value="ABC_tran"/>
    <property type="match status" value="1"/>
</dbReference>
<accession>A0A2S3UU67</accession>
<sequence>MTDSQENGAGEIVRLEAINKRFGDTEALKSLTMTIREGEFVTFLGPSGCGKSTTLRILGGFETPTSGRVIVNGEDVTRLPPNRRKVNMVFQDYALFPHMTVRRNISFGLELKGLSKRDIAQRCNELMEFLELSVLADRLPDQLSGGQRQRVALARALAPDPALLLLDEPLGALDAKLRGQVQAELKSIQRRTSKTFFFVTHDQDEALTMSDRIVVMNHGVVEQDGTPEELYFHPTSRFVAEFVGETNLIEGRVDAVSGSDVTLDWKGLKLAGRPPVSGGLQPGKQVAASIRLEGMKLSLDKPEDQPNAVAVRIAGRTFKGSRTELDLRAENAPDFAMRAYVDTSLANGLGEAPVWASWSQEAMAVLRD</sequence>
<dbReference type="InterPro" id="IPR027417">
    <property type="entry name" value="P-loop_NTPase"/>
</dbReference>
<comment type="similarity">
    <text evidence="1">Belongs to the ABC transporter superfamily.</text>
</comment>
<dbReference type="Gene3D" id="3.40.50.300">
    <property type="entry name" value="P-loop containing nucleotide triphosphate hydrolases"/>
    <property type="match status" value="1"/>
</dbReference>
<dbReference type="RefSeq" id="WP_103223043.1">
    <property type="nucleotide sequence ID" value="NZ_PPCN01000005.1"/>
</dbReference>
<dbReference type="PROSITE" id="PS50893">
    <property type="entry name" value="ABC_TRANSPORTER_2"/>
    <property type="match status" value="1"/>
</dbReference>